<keyword evidence="5" id="KW-1185">Reference proteome</keyword>
<dbReference type="EMBL" id="HG674448">
    <property type="protein sequence ID" value="CDJ39501.1"/>
    <property type="molecule type" value="Genomic_DNA"/>
</dbReference>
<sequence length="773" mass="82742">MMNGSDGLATAPTAAAAAAAAAARDSASWFLRAARSSASAAAGLHSPCSMQPCTDIKAKVGDTQLAASAAAADASKMITTSRPSTSLESSNDKGGLLQELSIALFSKLAESLPKDRGPLSFMSWEDGSWYCGQMADGALDGVGVYRYTDNSVYCGQWSRDRLHGFGVFITPSGFVYKGSFEADKQNGPGWHLFVSLFAFCLCFEYVLRCRLLTNMTILLRDLRRVLDFKKMRRHLEQHIGGLLGSHAFLLYSGIFLVPQGPTFFGHFREGRLHGFSCCVSPSGASRPLLGEWRDGEFLRALPLHSRIADFYIRAAEALDLLEAPWGPLPFPVPDATLLGLPKEEVPGILGSTGAPSHARREPKLCSAAMLEALRIELPRSLLQVAAAEGARHAAQQQQQNGRHSSGRLACSGKSLVRKRKASNMPKVQSKDGNDAAGSRFKGPGSDGYVSGGNATPPPRATTTKAQLLRWESEARKLPRIPHLNYNRVLGRWYARVRDPTSGRRIWKGYTCAVHGFFQARDMAIDRLRQFSQLVAPLPTAAAPHEGTTEAGEGTEVYNTGTLGDGKERQQQQEHDHQAVPPRQAESEIAVDGTIVSTAPSAKENVDVKEAQRQLGLVPTVAVCGAMATAECNSCANSPAVTPTTADTARKESPRSEANNQDSPDVALLSARQRSPADLKTHASCSTADEAAAVTVAAATTASPLPPQQQQQQLPAITPSGLSFGTEAEAAKHSCSQHKDSMQDEEGVSCSRLTTADCSDTVISRCTPTHCDSA</sequence>
<evidence type="ECO:0000313" key="4">
    <source>
        <dbReference type="EMBL" id="CDJ39501.1"/>
    </source>
</evidence>
<keyword evidence="3" id="KW-0472">Membrane</keyword>
<feature type="compositionally biased region" description="Basic and acidic residues" evidence="2">
    <location>
        <begin position="564"/>
        <end position="577"/>
    </location>
</feature>
<reference evidence="4" key="2">
    <citation type="submission" date="2013-10" db="EMBL/GenBank/DDBJ databases">
        <authorList>
            <person name="Aslett M."/>
        </authorList>
    </citation>
    <scope>NUCLEOTIDE SEQUENCE [LARGE SCALE GENOMIC DNA]</scope>
    <source>
        <strain evidence="4">Houghton</strain>
    </source>
</reference>
<reference evidence="4" key="1">
    <citation type="submission" date="2013-10" db="EMBL/GenBank/DDBJ databases">
        <title>Genomic analysis of the causative agents of coccidiosis in chickens.</title>
        <authorList>
            <person name="Reid A.J."/>
            <person name="Blake D."/>
            <person name="Billington K."/>
            <person name="Browne H."/>
            <person name="Dunn M."/>
            <person name="Hung S."/>
            <person name="Kawahara F."/>
            <person name="Miranda-Saavedra D."/>
            <person name="Mourier T."/>
            <person name="Nagra H."/>
            <person name="Otto T.D."/>
            <person name="Rawlings N."/>
            <person name="Sanchez A."/>
            <person name="Sanders M."/>
            <person name="Subramaniam C."/>
            <person name="Tay Y."/>
            <person name="Dear P."/>
            <person name="Doerig C."/>
            <person name="Gruber A."/>
            <person name="Parkinson J."/>
            <person name="Shirley M."/>
            <person name="Wan K.L."/>
            <person name="Berriman M."/>
            <person name="Tomley F."/>
            <person name="Pain A."/>
        </authorList>
    </citation>
    <scope>NUCLEOTIDE SEQUENCE [LARGE SCALE GENOMIC DNA]</scope>
    <source>
        <strain evidence="4">Houghton</strain>
    </source>
</reference>
<organism evidence="4 5">
    <name type="scientific">Eimeria tenella</name>
    <name type="common">Coccidian parasite</name>
    <dbReference type="NCBI Taxonomy" id="5802"/>
    <lineage>
        <taxon>Eukaryota</taxon>
        <taxon>Sar</taxon>
        <taxon>Alveolata</taxon>
        <taxon>Apicomplexa</taxon>
        <taxon>Conoidasida</taxon>
        <taxon>Coccidia</taxon>
        <taxon>Eucoccidiorida</taxon>
        <taxon>Eimeriorina</taxon>
        <taxon>Eimeriidae</taxon>
        <taxon>Eimeria</taxon>
    </lineage>
</organism>
<keyword evidence="1" id="KW-0677">Repeat</keyword>
<dbReference type="SUPFAM" id="SSF82185">
    <property type="entry name" value="Histone H3 K4-specific methyltransferase SET7/9 N-terminal domain"/>
    <property type="match status" value="1"/>
</dbReference>
<dbReference type="RefSeq" id="XP_013230256.1">
    <property type="nucleotide sequence ID" value="XM_013374802.1"/>
</dbReference>
<evidence type="ECO:0000256" key="3">
    <source>
        <dbReference type="SAM" id="Phobius"/>
    </source>
</evidence>
<feature type="compositionally biased region" description="Low complexity" evidence="2">
    <location>
        <begin position="541"/>
        <end position="555"/>
    </location>
</feature>
<name>U6KNE9_EIMTE</name>
<feature type="transmembrane region" description="Helical" evidence="3">
    <location>
        <begin position="189"/>
        <end position="207"/>
    </location>
</feature>
<dbReference type="PANTHER" id="PTHR23084">
    <property type="entry name" value="PHOSPHATIDYLINOSITOL-4-PHOSPHATE 5-KINASE RELATED"/>
    <property type="match status" value="1"/>
</dbReference>
<dbReference type="Pfam" id="PF02493">
    <property type="entry name" value="MORN"/>
    <property type="match status" value="4"/>
</dbReference>
<dbReference type="Proteomes" id="UP000030747">
    <property type="component" value="Unassembled WGS sequence"/>
</dbReference>
<proteinExistence type="predicted"/>
<feature type="region of interest" description="Disordered" evidence="2">
    <location>
        <begin position="634"/>
        <end position="664"/>
    </location>
</feature>
<evidence type="ECO:0000256" key="2">
    <source>
        <dbReference type="SAM" id="MobiDB-lite"/>
    </source>
</evidence>
<protein>
    <submittedName>
        <fullName evidence="4">Uncharacterized protein</fullName>
    </submittedName>
</protein>
<feature type="transmembrane region" description="Helical" evidence="3">
    <location>
        <begin position="239"/>
        <end position="257"/>
    </location>
</feature>
<evidence type="ECO:0000256" key="1">
    <source>
        <dbReference type="ARBA" id="ARBA00022737"/>
    </source>
</evidence>
<gene>
    <name evidence="4" type="ORF">ETH_00016970</name>
</gene>
<evidence type="ECO:0000313" key="5">
    <source>
        <dbReference type="Proteomes" id="UP000030747"/>
    </source>
</evidence>
<keyword evidence="3" id="KW-1133">Transmembrane helix</keyword>
<dbReference type="AlphaFoldDB" id="U6KNE9"/>
<dbReference type="GeneID" id="25252545"/>
<dbReference type="VEuPathDB" id="ToxoDB:ETH2_1040800"/>
<dbReference type="PANTHER" id="PTHR23084:SF179">
    <property type="entry name" value="OS10G0565000 PROTEIN"/>
    <property type="match status" value="1"/>
</dbReference>
<keyword evidence="3" id="KW-0812">Transmembrane</keyword>
<dbReference type="OrthoDB" id="184064at2759"/>
<dbReference type="SMART" id="SM00698">
    <property type="entry name" value="MORN"/>
    <property type="match status" value="3"/>
</dbReference>
<dbReference type="InterPro" id="IPR003409">
    <property type="entry name" value="MORN"/>
</dbReference>
<dbReference type="Gene3D" id="2.20.110.10">
    <property type="entry name" value="Histone H3 K4-specific methyltransferase SET7/9 N-terminal domain"/>
    <property type="match status" value="1"/>
</dbReference>
<feature type="region of interest" description="Disordered" evidence="2">
    <location>
        <begin position="541"/>
        <end position="588"/>
    </location>
</feature>
<dbReference type="OMA" id="PRIPHLN"/>
<accession>U6KNE9</accession>
<dbReference type="VEuPathDB" id="ToxoDB:ETH_00016970"/>
<feature type="region of interest" description="Disordered" evidence="2">
    <location>
        <begin position="415"/>
        <end position="464"/>
    </location>
</feature>
<feature type="compositionally biased region" description="Polar residues" evidence="2">
    <location>
        <begin position="634"/>
        <end position="646"/>
    </location>
</feature>